<keyword evidence="5 6" id="KW-0539">Nucleus</keyword>
<feature type="compositionally biased region" description="Basic residues" evidence="7">
    <location>
        <begin position="242"/>
        <end position="255"/>
    </location>
</feature>
<evidence type="ECO:0000313" key="9">
    <source>
        <dbReference type="Proteomes" id="UP000243515"/>
    </source>
</evidence>
<organism evidence="8 9">
    <name type="scientific">Elaphomyces granulatus</name>
    <dbReference type="NCBI Taxonomy" id="519963"/>
    <lineage>
        <taxon>Eukaryota</taxon>
        <taxon>Fungi</taxon>
        <taxon>Dikarya</taxon>
        <taxon>Ascomycota</taxon>
        <taxon>Pezizomycotina</taxon>
        <taxon>Eurotiomycetes</taxon>
        <taxon>Eurotiomycetidae</taxon>
        <taxon>Eurotiales</taxon>
        <taxon>Elaphomycetaceae</taxon>
        <taxon>Elaphomyces</taxon>
    </lineage>
</organism>
<dbReference type="GO" id="GO:0003677">
    <property type="term" value="F:DNA binding"/>
    <property type="evidence" value="ECO:0007669"/>
    <property type="project" value="TreeGrafter"/>
</dbReference>
<keyword evidence="9" id="KW-1185">Reference proteome</keyword>
<name>A0A232LQ14_9EURO</name>
<evidence type="ECO:0000256" key="2">
    <source>
        <dbReference type="ARBA" id="ARBA00009154"/>
    </source>
</evidence>
<comment type="subcellular location">
    <subcellularLocation>
        <location evidence="1 6">Nucleus</location>
    </subcellularLocation>
</comment>
<feature type="compositionally biased region" description="Basic and acidic residues" evidence="7">
    <location>
        <begin position="259"/>
        <end position="268"/>
    </location>
</feature>
<evidence type="ECO:0000256" key="7">
    <source>
        <dbReference type="SAM" id="MobiDB-lite"/>
    </source>
</evidence>
<accession>A0A232LQ14</accession>
<dbReference type="InterPro" id="IPR011082">
    <property type="entry name" value="Exosome-assoc_fac/DNA_repair"/>
</dbReference>
<keyword evidence="3 6" id="KW-0698">rRNA processing</keyword>
<dbReference type="EMBL" id="NPHW01006053">
    <property type="protein sequence ID" value="OXV06164.1"/>
    <property type="molecule type" value="Genomic_DNA"/>
</dbReference>
<keyword evidence="4 6" id="KW-0694">RNA-binding</keyword>
<evidence type="ECO:0000256" key="6">
    <source>
        <dbReference type="RuleBase" id="RU368003"/>
    </source>
</evidence>
<evidence type="ECO:0000256" key="5">
    <source>
        <dbReference type="ARBA" id="ARBA00023242"/>
    </source>
</evidence>
<dbReference type="Proteomes" id="UP000243515">
    <property type="component" value="Unassembled WGS sequence"/>
</dbReference>
<comment type="similarity">
    <text evidence="2 6">Belongs to the C1D family.</text>
</comment>
<evidence type="ECO:0000313" key="8">
    <source>
        <dbReference type="EMBL" id="OXV06164.1"/>
    </source>
</evidence>
<protein>
    <recommendedName>
        <fullName evidence="6">Exosome complex protein</fullName>
    </recommendedName>
</protein>
<dbReference type="GO" id="GO:0000460">
    <property type="term" value="P:maturation of 5.8S rRNA"/>
    <property type="evidence" value="ECO:0007669"/>
    <property type="project" value="TreeGrafter"/>
</dbReference>
<dbReference type="Pfam" id="PF04000">
    <property type="entry name" value="Sas10_Utp3"/>
    <property type="match status" value="1"/>
</dbReference>
<feature type="compositionally biased region" description="Polar residues" evidence="7">
    <location>
        <begin position="163"/>
        <end position="178"/>
    </location>
</feature>
<comment type="function">
    <text evidence="6">Required for exosome-dependent processing of pre-rRNA and small nucleolar RNA (snRNA) precursors. Involved in processing of 35S pre-rRNA at the A0, A1 and A2 sites.</text>
</comment>
<dbReference type="InterPro" id="IPR007146">
    <property type="entry name" value="Sas10/Utp3/C1D"/>
</dbReference>
<feature type="region of interest" description="Disordered" evidence="7">
    <location>
        <begin position="154"/>
        <end position="268"/>
    </location>
</feature>
<gene>
    <name evidence="8" type="ORF">Egran_06071</name>
</gene>
<dbReference type="PANTHER" id="PTHR15341:SF3">
    <property type="entry name" value="NUCLEAR NUCLEIC ACID-BINDING PROTEIN C1D"/>
    <property type="match status" value="1"/>
</dbReference>
<dbReference type="GO" id="GO:0000178">
    <property type="term" value="C:exosome (RNase complex)"/>
    <property type="evidence" value="ECO:0007669"/>
    <property type="project" value="TreeGrafter"/>
</dbReference>
<evidence type="ECO:0000256" key="1">
    <source>
        <dbReference type="ARBA" id="ARBA00004123"/>
    </source>
</evidence>
<sequence length="268" mass="29412">MEGGDLVPLLEQLESNVDDLQKVLQPLLQGSLCISLISDMSRKLPLLDRAKLLMLITYTLESLLFSYLRLHGVDSREHLVYKELTCIKQYFEKIKVLETSPEKRAMALDKKAADPFIKHGLPRSDLERAEKEAKEKALAQLRAMKLAKKSAVSQQASAKECSSHSTNSGSRPASQSDSHSNKHGSAEGSVPVAKAPATTAQQPSVKKTAKEKSRGRRERYKAAKAVKNPQTQLGKKGDGSKLRKAKSSGKRRRLAAKAAAKDKNVKAS</sequence>
<dbReference type="GO" id="GO:0010468">
    <property type="term" value="P:regulation of gene expression"/>
    <property type="evidence" value="ECO:0007669"/>
    <property type="project" value="TreeGrafter"/>
</dbReference>
<evidence type="ECO:0000256" key="3">
    <source>
        <dbReference type="ARBA" id="ARBA00022552"/>
    </source>
</evidence>
<reference evidence="8 9" key="1">
    <citation type="journal article" date="2015" name="Environ. Microbiol.">
        <title>Metagenome sequence of Elaphomyces granulatus from sporocarp tissue reveals Ascomycota ectomycorrhizal fingerprints of genome expansion and a Proteobacteria-rich microbiome.</title>
        <authorList>
            <person name="Quandt C.A."/>
            <person name="Kohler A."/>
            <person name="Hesse C.N."/>
            <person name="Sharpton T.J."/>
            <person name="Martin F."/>
            <person name="Spatafora J.W."/>
        </authorList>
    </citation>
    <scope>NUCLEOTIDE SEQUENCE [LARGE SCALE GENOMIC DNA]</scope>
    <source>
        <strain evidence="8 9">OSC145934</strain>
    </source>
</reference>
<dbReference type="GO" id="GO:0005730">
    <property type="term" value="C:nucleolus"/>
    <property type="evidence" value="ECO:0007669"/>
    <property type="project" value="TreeGrafter"/>
</dbReference>
<dbReference type="GO" id="GO:0003723">
    <property type="term" value="F:RNA binding"/>
    <property type="evidence" value="ECO:0007669"/>
    <property type="project" value="UniProtKB-UniRule"/>
</dbReference>
<dbReference type="AlphaFoldDB" id="A0A232LQ14"/>
<dbReference type="PANTHER" id="PTHR15341">
    <property type="entry name" value="SUN-COR STEROID HORMONE RECEPTOR CO-REPRESSOR"/>
    <property type="match status" value="1"/>
</dbReference>
<feature type="compositionally biased region" description="Basic residues" evidence="7">
    <location>
        <begin position="207"/>
        <end position="224"/>
    </location>
</feature>
<evidence type="ECO:0000256" key="4">
    <source>
        <dbReference type="ARBA" id="ARBA00022884"/>
    </source>
</evidence>
<dbReference type="OrthoDB" id="1421013at2759"/>
<comment type="caution">
    <text evidence="8">The sequence shown here is derived from an EMBL/GenBank/DDBJ whole genome shotgun (WGS) entry which is preliminary data.</text>
</comment>
<proteinExistence type="inferred from homology"/>